<evidence type="ECO:0000313" key="2">
    <source>
        <dbReference type="EMBL" id="GAK66793.1"/>
    </source>
</evidence>
<sequence>MYITHASMAMQSQHSAPTALDARAHLRQRIYGCSSKMSLRPALDGIQTIWRYRPRSKPDAPIWPGHSLGIAEGRWPRGEKICGGSAVNPASEISTALQKQHHAASLPPHSCTPCRRRASSAPTSDACPT</sequence>
<name>A0A081CJE7_PSEA2</name>
<protein>
    <submittedName>
        <fullName evidence="2">Uncharacterized protein</fullName>
    </submittedName>
</protein>
<dbReference type="Proteomes" id="UP000053758">
    <property type="component" value="Unassembled WGS sequence"/>
</dbReference>
<dbReference type="GeneID" id="26305729"/>
<keyword evidence="3" id="KW-1185">Reference proteome</keyword>
<organism evidence="2">
    <name type="scientific">Pseudozyma antarctica</name>
    <name type="common">Yeast</name>
    <name type="synonym">Candida antarctica</name>
    <dbReference type="NCBI Taxonomy" id="84753"/>
    <lineage>
        <taxon>Eukaryota</taxon>
        <taxon>Fungi</taxon>
        <taxon>Dikarya</taxon>
        <taxon>Basidiomycota</taxon>
        <taxon>Ustilaginomycotina</taxon>
        <taxon>Ustilaginomycetes</taxon>
        <taxon>Ustilaginales</taxon>
        <taxon>Ustilaginaceae</taxon>
        <taxon>Moesziomyces</taxon>
    </lineage>
</organism>
<accession>A0A081CJE7</accession>
<feature type="region of interest" description="Disordered" evidence="1">
    <location>
        <begin position="98"/>
        <end position="129"/>
    </location>
</feature>
<dbReference type="AlphaFoldDB" id="A0A081CJE7"/>
<dbReference type="EMBL" id="DF830081">
    <property type="protein sequence ID" value="GAK66793.1"/>
    <property type="molecule type" value="Genomic_DNA"/>
</dbReference>
<reference evidence="2" key="1">
    <citation type="submission" date="2014-07" db="EMBL/GenBank/DDBJ databases">
        <title>Draft genome sequence of the yeast Pseudozyma antarctica JCM 10317 known as a producer of lipase B which used in a wide range of industrial applications.</title>
        <authorList>
            <person name="Morita T."/>
            <person name="Saika A."/>
            <person name="Koike H."/>
        </authorList>
    </citation>
    <scope>NUCLEOTIDE SEQUENCE</scope>
    <source>
        <strain evidence="2">JCM 10317</strain>
    </source>
</reference>
<evidence type="ECO:0000256" key="1">
    <source>
        <dbReference type="SAM" id="MobiDB-lite"/>
    </source>
</evidence>
<gene>
    <name evidence="2" type="ORF">PAN0_014c5017</name>
</gene>
<dbReference type="RefSeq" id="XP_014655208.1">
    <property type="nucleotide sequence ID" value="XM_014799722.1"/>
</dbReference>
<proteinExistence type="predicted"/>
<dbReference type="HOGENOM" id="CLU_1948556_0_0_1"/>
<evidence type="ECO:0000313" key="3">
    <source>
        <dbReference type="Proteomes" id="UP000053758"/>
    </source>
</evidence>